<gene>
    <name evidence="7" type="ORF">QUW46_00295</name>
</gene>
<keyword evidence="2" id="KW-0235">DNA replication</keyword>
<keyword evidence="5" id="KW-0236">DNA replication inhibitor</keyword>
<keyword evidence="4" id="KW-0862">Zinc</keyword>
<reference evidence="7" key="2">
    <citation type="submission" date="2023-06" db="EMBL/GenBank/DDBJ databases">
        <authorList>
            <person name="Zeman M."/>
            <person name="Kubasova T."/>
            <person name="Jahodarova E."/>
            <person name="Nykrynova M."/>
            <person name="Rychlik I."/>
        </authorList>
    </citation>
    <scope>NUCLEOTIDE SEQUENCE</scope>
    <source>
        <strain evidence="7">105_WCHN</strain>
    </source>
</reference>
<evidence type="ECO:0000256" key="3">
    <source>
        <dbReference type="ARBA" id="ARBA00022723"/>
    </source>
</evidence>
<evidence type="ECO:0000256" key="5">
    <source>
        <dbReference type="ARBA" id="ARBA00022880"/>
    </source>
</evidence>
<evidence type="ECO:0000256" key="1">
    <source>
        <dbReference type="ARBA" id="ARBA00022490"/>
    </source>
</evidence>
<dbReference type="EMBL" id="JAUDEO010000001">
    <property type="protein sequence ID" value="MDM8333027.1"/>
    <property type="molecule type" value="Genomic_DNA"/>
</dbReference>
<dbReference type="Proteomes" id="UP001529423">
    <property type="component" value="Unassembled WGS sequence"/>
</dbReference>
<keyword evidence="3" id="KW-0479">Metal-binding</keyword>
<sequence length="119" mass="13492">MNGDQQRNGIYDNLAHLGAHLTEMGDELAALKSQLNVALAQNAELTIENKHLQEAIKKLRDERDEQQLTTGRRTLNELYHQGFHVCRKHFGERLAPNESCIFCDEAIFSGMDGQKGKQE</sequence>
<evidence type="ECO:0000256" key="4">
    <source>
        <dbReference type="ARBA" id="ARBA00022833"/>
    </source>
</evidence>
<evidence type="ECO:0000313" key="8">
    <source>
        <dbReference type="Proteomes" id="UP001529423"/>
    </source>
</evidence>
<dbReference type="PIRSF" id="PIRSF021439">
    <property type="entry name" value="DUF972"/>
    <property type="match status" value="1"/>
</dbReference>
<proteinExistence type="predicted"/>
<protein>
    <submittedName>
        <fullName evidence="7">Initiation control protein YabA</fullName>
    </submittedName>
</protein>
<reference evidence="7" key="1">
    <citation type="submission" date="2023-06" db="EMBL/GenBank/DDBJ databases">
        <title>Identification and characterization of horizontal gene transfer across gut microbiota members of farm animals based on homology search.</title>
        <authorList>
            <person name="Schwarzerova J."/>
            <person name="Nykrynova M."/>
            <person name="Jureckova K."/>
            <person name="Cejkova D."/>
            <person name="Rychlik I."/>
        </authorList>
    </citation>
    <scope>NUCLEOTIDE SEQUENCE</scope>
    <source>
        <strain evidence="7">105_WCHN</strain>
    </source>
</reference>
<organism evidence="7 8">
    <name type="scientific">Limosilactobacillus panis</name>
    <dbReference type="NCBI Taxonomy" id="47493"/>
    <lineage>
        <taxon>Bacteria</taxon>
        <taxon>Bacillati</taxon>
        <taxon>Bacillota</taxon>
        <taxon>Bacilli</taxon>
        <taxon>Lactobacillales</taxon>
        <taxon>Lactobacillaceae</taxon>
        <taxon>Limosilactobacillus</taxon>
    </lineage>
</organism>
<keyword evidence="6" id="KW-0175">Coiled coil</keyword>
<dbReference type="Pfam" id="PF06156">
    <property type="entry name" value="YabA"/>
    <property type="match status" value="1"/>
</dbReference>
<feature type="coiled-coil region" evidence="6">
    <location>
        <begin position="21"/>
        <end position="69"/>
    </location>
</feature>
<accession>A0ABT7VJU7</accession>
<keyword evidence="1" id="KW-0963">Cytoplasm</keyword>
<comment type="caution">
    <text evidence="7">The sequence shown here is derived from an EMBL/GenBank/DDBJ whole genome shotgun (WGS) entry which is preliminary data.</text>
</comment>
<name>A0ABT7VJU7_9LACO</name>
<keyword evidence="8" id="KW-1185">Reference proteome</keyword>
<evidence type="ECO:0000256" key="6">
    <source>
        <dbReference type="SAM" id="Coils"/>
    </source>
</evidence>
<dbReference type="InterPro" id="IPR010377">
    <property type="entry name" value="YabA"/>
</dbReference>
<dbReference type="RefSeq" id="WP_289558535.1">
    <property type="nucleotide sequence ID" value="NZ_JAUDEO010000001.1"/>
</dbReference>
<evidence type="ECO:0000313" key="7">
    <source>
        <dbReference type="EMBL" id="MDM8333027.1"/>
    </source>
</evidence>
<evidence type="ECO:0000256" key="2">
    <source>
        <dbReference type="ARBA" id="ARBA00022705"/>
    </source>
</evidence>